<feature type="region of interest" description="Disordered" evidence="1">
    <location>
        <begin position="238"/>
        <end position="257"/>
    </location>
</feature>
<proteinExistence type="predicted"/>
<feature type="domain" description="DM2" evidence="2">
    <location>
        <begin position="283"/>
        <end position="360"/>
    </location>
</feature>
<dbReference type="PANTHER" id="PTHR13844">
    <property type="entry name" value="SWI/SNF-RELATED MATRIX-ASSOCIATED ACTIN-DEPENDENT REGULATOR OF CHROMATIN SUBFAMILY D"/>
    <property type="match status" value="1"/>
</dbReference>
<evidence type="ECO:0000256" key="1">
    <source>
        <dbReference type="SAM" id="MobiDB-lite"/>
    </source>
</evidence>
<dbReference type="CDD" id="cd10568">
    <property type="entry name" value="SWIB_like"/>
    <property type="match status" value="1"/>
</dbReference>
<gene>
    <name evidence="3" type="ORF">GQ43DRAFT_73658</name>
</gene>
<feature type="compositionally biased region" description="Polar residues" evidence="1">
    <location>
        <begin position="15"/>
        <end position="36"/>
    </location>
</feature>
<feature type="region of interest" description="Disordered" evidence="1">
    <location>
        <begin position="1"/>
        <end position="69"/>
    </location>
</feature>
<dbReference type="PROSITE" id="PS51925">
    <property type="entry name" value="SWIB_MDM2"/>
    <property type="match status" value="1"/>
</dbReference>
<dbReference type="EMBL" id="ML994023">
    <property type="protein sequence ID" value="KAF2200431.1"/>
    <property type="molecule type" value="Genomic_DNA"/>
</dbReference>
<dbReference type="SMART" id="SM00151">
    <property type="entry name" value="SWIB"/>
    <property type="match status" value="1"/>
</dbReference>
<protein>
    <recommendedName>
        <fullName evidence="2">DM2 domain-containing protein</fullName>
    </recommendedName>
</protein>
<dbReference type="SUPFAM" id="SSF47592">
    <property type="entry name" value="SWIB/MDM2 domain"/>
    <property type="match status" value="1"/>
</dbReference>
<dbReference type="InterPro" id="IPR036885">
    <property type="entry name" value="SWIB_MDM2_dom_sf"/>
</dbReference>
<keyword evidence="4" id="KW-1185">Reference proteome</keyword>
<feature type="region of interest" description="Disordered" evidence="1">
    <location>
        <begin position="174"/>
        <end position="212"/>
    </location>
</feature>
<dbReference type="OrthoDB" id="10263741at2759"/>
<reference evidence="3" key="1">
    <citation type="journal article" date="2020" name="Stud. Mycol.">
        <title>101 Dothideomycetes genomes: a test case for predicting lifestyles and emergence of pathogens.</title>
        <authorList>
            <person name="Haridas S."/>
            <person name="Albert R."/>
            <person name="Binder M."/>
            <person name="Bloem J."/>
            <person name="Labutti K."/>
            <person name="Salamov A."/>
            <person name="Andreopoulos B."/>
            <person name="Baker S."/>
            <person name="Barry K."/>
            <person name="Bills G."/>
            <person name="Bluhm B."/>
            <person name="Cannon C."/>
            <person name="Castanera R."/>
            <person name="Culley D."/>
            <person name="Daum C."/>
            <person name="Ezra D."/>
            <person name="Gonzalez J."/>
            <person name="Henrissat B."/>
            <person name="Kuo A."/>
            <person name="Liang C."/>
            <person name="Lipzen A."/>
            <person name="Lutzoni F."/>
            <person name="Magnuson J."/>
            <person name="Mondo S."/>
            <person name="Nolan M."/>
            <person name="Ohm R."/>
            <person name="Pangilinan J."/>
            <person name="Park H.-J."/>
            <person name="Ramirez L."/>
            <person name="Alfaro M."/>
            <person name="Sun H."/>
            <person name="Tritt A."/>
            <person name="Yoshinaga Y."/>
            <person name="Zwiers L.-H."/>
            <person name="Turgeon B."/>
            <person name="Goodwin S."/>
            <person name="Spatafora J."/>
            <person name="Crous P."/>
            <person name="Grigoriev I."/>
        </authorList>
    </citation>
    <scope>NUCLEOTIDE SEQUENCE</scope>
    <source>
        <strain evidence="3">ATCC 74209</strain>
    </source>
</reference>
<dbReference type="InterPro" id="IPR019835">
    <property type="entry name" value="SWIB_domain"/>
</dbReference>
<dbReference type="Proteomes" id="UP000799536">
    <property type="component" value="Unassembled WGS sequence"/>
</dbReference>
<evidence type="ECO:0000313" key="4">
    <source>
        <dbReference type="Proteomes" id="UP000799536"/>
    </source>
</evidence>
<dbReference type="AlphaFoldDB" id="A0A9P4JJ86"/>
<dbReference type="Gene3D" id="1.10.245.10">
    <property type="entry name" value="SWIB/MDM2 domain"/>
    <property type="match status" value="1"/>
</dbReference>
<evidence type="ECO:0000259" key="2">
    <source>
        <dbReference type="PROSITE" id="PS51925"/>
    </source>
</evidence>
<accession>A0A9P4JJ86</accession>
<sequence length="518" mass="58590">MQPQYRNYPPAAQAHRSSPHTTTSRRGPAPNVQNPHAQPHPAQIEASRRAEQERRERARRLTNHPTDKNIPEGVEELCIGDGVERYRALREVERKLDATMMRKKMDISDSVTRSQAPRYGTMRIWISNTAENQPWQNTGIDPEAFDFDSGSEATYCVKIAGRLLDDDLDLGLSGEEEEEKEEEGGDDEEENDPDAMNDDLASPKKKLPPPKPKMFSQFFKSITVDFDRAKTLQPDNFTQIEWKRPDPTPTAQAEPSQSHFSELVFTRKSDQNINITISLQRFDHPERYRLSPALSHLLDTDEDDRAGVMMGIWEYVKANHLQQSDDERKIACDANLKAAFNQDTLFFPYLPQLIAQHLHPLPPIELKYSIRVDKDYISPDPETGKKPSEPTIYDVQVPLDDPVRPLMHALFRSKDSLESLQTIHTLDTDIALLVRALHASKAKHAFLTSMAKDPVTFVKRWISSQKRDLEVMMGDAPLAASVAEDGGVGLGSEIWGSETARESVGLWLARRDGLKIGP</sequence>
<evidence type="ECO:0000313" key="3">
    <source>
        <dbReference type="EMBL" id="KAF2200431.1"/>
    </source>
</evidence>
<feature type="compositionally biased region" description="Acidic residues" evidence="1">
    <location>
        <begin position="174"/>
        <end position="197"/>
    </location>
</feature>
<organism evidence="3 4">
    <name type="scientific">Delitschia confertaspora ATCC 74209</name>
    <dbReference type="NCBI Taxonomy" id="1513339"/>
    <lineage>
        <taxon>Eukaryota</taxon>
        <taxon>Fungi</taxon>
        <taxon>Dikarya</taxon>
        <taxon>Ascomycota</taxon>
        <taxon>Pezizomycotina</taxon>
        <taxon>Dothideomycetes</taxon>
        <taxon>Pleosporomycetidae</taxon>
        <taxon>Pleosporales</taxon>
        <taxon>Delitschiaceae</taxon>
        <taxon>Delitschia</taxon>
    </lineage>
</organism>
<comment type="caution">
    <text evidence="3">The sequence shown here is derived from an EMBL/GenBank/DDBJ whole genome shotgun (WGS) entry which is preliminary data.</text>
</comment>
<dbReference type="Pfam" id="PF02201">
    <property type="entry name" value="SWIB"/>
    <property type="match status" value="1"/>
</dbReference>
<dbReference type="InterPro" id="IPR003121">
    <property type="entry name" value="SWIB_MDM2_domain"/>
</dbReference>
<name>A0A9P4JJ86_9PLEO</name>
<feature type="compositionally biased region" description="Basic and acidic residues" evidence="1">
    <location>
        <begin position="46"/>
        <end position="56"/>
    </location>
</feature>